<proteinExistence type="predicted"/>
<keyword evidence="3 6" id="KW-0812">Transmembrane</keyword>
<name>A0A2S0VN96_9ALTE</name>
<protein>
    <recommendedName>
        <fullName evidence="7">SSD domain-containing protein</fullName>
    </recommendedName>
</protein>
<feature type="transmembrane region" description="Helical" evidence="6">
    <location>
        <begin position="469"/>
        <end position="487"/>
    </location>
</feature>
<dbReference type="Gene3D" id="1.20.1640.10">
    <property type="entry name" value="Multidrug efflux transporter AcrB transmembrane domain"/>
    <property type="match status" value="2"/>
</dbReference>
<evidence type="ECO:0000256" key="2">
    <source>
        <dbReference type="ARBA" id="ARBA00022475"/>
    </source>
</evidence>
<feature type="transmembrane region" description="Helical" evidence="6">
    <location>
        <begin position="305"/>
        <end position="326"/>
    </location>
</feature>
<evidence type="ECO:0000256" key="5">
    <source>
        <dbReference type="ARBA" id="ARBA00023136"/>
    </source>
</evidence>
<keyword evidence="9" id="KW-1185">Reference proteome</keyword>
<dbReference type="InterPro" id="IPR050545">
    <property type="entry name" value="Mycobact_MmpL"/>
</dbReference>
<dbReference type="PANTHER" id="PTHR33406:SF12">
    <property type="entry name" value="BLR2997 PROTEIN"/>
    <property type="match status" value="1"/>
</dbReference>
<dbReference type="InterPro" id="IPR004869">
    <property type="entry name" value="MMPL_dom"/>
</dbReference>
<evidence type="ECO:0000256" key="6">
    <source>
        <dbReference type="SAM" id="Phobius"/>
    </source>
</evidence>
<feature type="transmembrane region" description="Helical" evidence="6">
    <location>
        <begin position="800"/>
        <end position="828"/>
    </location>
</feature>
<feature type="transmembrane region" description="Helical" evidence="6">
    <location>
        <begin position="729"/>
        <end position="753"/>
    </location>
</feature>
<organism evidence="8 9">
    <name type="scientific">Saccharobesus litoralis</name>
    <dbReference type="NCBI Taxonomy" id="2172099"/>
    <lineage>
        <taxon>Bacteria</taxon>
        <taxon>Pseudomonadati</taxon>
        <taxon>Pseudomonadota</taxon>
        <taxon>Gammaproteobacteria</taxon>
        <taxon>Alteromonadales</taxon>
        <taxon>Alteromonadaceae</taxon>
        <taxon>Saccharobesus</taxon>
    </lineage>
</organism>
<evidence type="ECO:0000313" key="9">
    <source>
        <dbReference type="Proteomes" id="UP000244441"/>
    </source>
</evidence>
<dbReference type="KEGG" id="cate:C2869_04235"/>
<accession>A0A2S0VN96</accession>
<evidence type="ECO:0000256" key="3">
    <source>
        <dbReference type="ARBA" id="ARBA00022692"/>
    </source>
</evidence>
<keyword evidence="4 6" id="KW-1133">Transmembrane helix</keyword>
<dbReference type="InterPro" id="IPR000731">
    <property type="entry name" value="SSD"/>
</dbReference>
<feature type="transmembrane region" description="Helical" evidence="6">
    <location>
        <begin position="378"/>
        <end position="400"/>
    </location>
</feature>
<evidence type="ECO:0000313" key="8">
    <source>
        <dbReference type="EMBL" id="AWB65694.1"/>
    </source>
</evidence>
<feature type="transmembrane region" description="Helical" evidence="6">
    <location>
        <begin position="332"/>
        <end position="357"/>
    </location>
</feature>
<dbReference type="AlphaFoldDB" id="A0A2S0VN96"/>
<dbReference type="Proteomes" id="UP000244441">
    <property type="component" value="Chromosome"/>
</dbReference>
<reference evidence="8 9" key="1">
    <citation type="submission" date="2018-01" db="EMBL/GenBank/DDBJ databases">
        <title>Genome sequence of a Cantenovulum-like bacteria.</title>
        <authorList>
            <person name="Tan W.R."/>
            <person name="Lau N.-S."/>
            <person name="Go F."/>
            <person name="Amirul A.-A.A."/>
        </authorList>
    </citation>
    <scope>NUCLEOTIDE SEQUENCE [LARGE SCALE GENOMIC DNA]</scope>
    <source>
        <strain evidence="8 9">CCB-QB4</strain>
    </source>
</reference>
<sequence>MKLLVTLRNFFEQVPDWSLRYKAAIWTFFIAGTVFMAAGISKITVDTSMDSVFPEGHPVRESYIEFREQFGSDKVLSILYRAKDGDIFSEQSLKTLHAMHYDLVEYRDNPELRETSALKHIDQIIDLINVSFLESSQETVMKSRHFIGKDLPNDQAGRDFIRFQANEHKDYPKTFFDKNNEYGLIFLTTDFGAIPKGFDKDQVFFEEEEFALGNMSVSNENAVVEKVEFEEIDNEECSKFMAEIRAILEKPEYKQVFDIYYVGDIAMYAFDHDVIGPEVGMIFSCTILLFFVILAVLFRRGSAIVWALVIDVAAVIWLMGTMGWVGTTMSELINPIILLTLIVGIADSVHVISGYMFSRKLNRDHRQSLRATMRKSGVACFLTTVTTGIGFVALSSVDLIELRVFGVYAAVGIFWAFFLTVLMLPLMLDLWAPMKKDAQFTASAISKSSFIQKMLAKVNAIVIARPKTIVAVSFALIVVLVPGVTMVKVDTNPILALKENTEVRQAFEVMEGAMSGSQSMHILIDTKVSGGIRDLQVLQVIEDMEQYVINHESEYLVDAGSLLIALKNSYKAVNHGDLTYYRMPETQELANQLFFLFQNADPESNRMLVSEDYSLAHIGIILTNEGSASYVDVIADLKAEAARKFAPLYEKYPDMQVQFTGDLAVQMEMYDMMSWAQIKSFSLAFIIVTLVLLLLFGSWKLGLIAMVPNVIPVLVTFGLMGWFGIPLDIVALIIAPIVIGIVVDDTIHFFTHYNLVMKETGDIEKAVGSAIREVGQALIVTTCTLSGGLLFMMYSSHMGFTFLGLLGAVAIFVALIADLFLFPALCLLSKIKPSQSVLIDNDKQQDAQEQGLEKAYE</sequence>
<evidence type="ECO:0000256" key="4">
    <source>
        <dbReference type="ARBA" id="ARBA00022989"/>
    </source>
</evidence>
<evidence type="ECO:0000259" key="7">
    <source>
        <dbReference type="PROSITE" id="PS50156"/>
    </source>
</evidence>
<dbReference type="SUPFAM" id="SSF82866">
    <property type="entry name" value="Multidrug efflux transporter AcrB transmembrane domain"/>
    <property type="match status" value="2"/>
</dbReference>
<dbReference type="OrthoDB" id="9803781at2"/>
<dbReference type="EMBL" id="CP026604">
    <property type="protein sequence ID" value="AWB65694.1"/>
    <property type="molecule type" value="Genomic_DNA"/>
</dbReference>
<feature type="transmembrane region" description="Helical" evidence="6">
    <location>
        <begin position="703"/>
        <end position="723"/>
    </location>
</feature>
<feature type="domain" description="SSD" evidence="7">
    <location>
        <begin position="671"/>
        <end position="828"/>
    </location>
</feature>
<evidence type="ECO:0000256" key="1">
    <source>
        <dbReference type="ARBA" id="ARBA00004651"/>
    </source>
</evidence>
<dbReference type="RefSeq" id="WP_108601768.1">
    <property type="nucleotide sequence ID" value="NZ_CP026604.1"/>
</dbReference>
<dbReference type="Pfam" id="PF03176">
    <property type="entry name" value="MMPL"/>
    <property type="match status" value="2"/>
</dbReference>
<keyword evidence="5 6" id="KW-0472">Membrane</keyword>
<feature type="transmembrane region" description="Helical" evidence="6">
    <location>
        <begin position="406"/>
        <end position="428"/>
    </location>
</feature>
<feature type="domain" description="SSD" evidence="7">
    <location>
        <begin position="307"/>
        <end position="430"/>
    </location>
</feature>
<dbReference type="GO" id="GO:0005886">
    <property type="term" value="C:plasma membrane"/>
    <property type="evidence" value="ECO:0007669"/>
    <property type="project" value="UniProtKB-SubCell"/>
</dbReference>
<feature type="transmembrane region" description="Helical" evidence="6">
    <location>
        <begin position="279"/>
        <end position="298"/>
    </location>
</feature>
<dbReference type="PROSITE" id="PS50156">
    <property type="entry name" value="SSD"/>
    <property type="match status" value="2"/>
</dbReference>
<gene>
    <name evidence="8" type="ORF">C2869_04235</name>
</gene>
<keyword evidence="2" id="KW-1003">Cell membrane</keyword>
<dbReference type="PANTHER" id="PTHR33406">
    <property type="entry name" value="MEMBRANE PROTEIN MJ1562-RELATED"/>
    <property type="match status" value="1"/>
</dbReference>
<feature type="transmembrane region" description="Helical" evidence="6">
    <location>
        <begin position="676"/>
        <end position="696"/>
    </location>
</feature>
<comment type="subcellular location">
    <subcellularLocation>
        <location evidence="1">Cell membrane</location>
        <topology evidence="1">Multi-pass membrane protein</topology>
    </subcellularLocation>
</comment>
<feature type="transmembrane region" description="Helical" evidence="6">
    <location>
        <begin position="774"/>
        <end position="794"/>
    </location>
</feature>